<dbReference type="Proteomes" id="UP000475545">
    <property type="component" value="Unassembled WGS sequence"/>
</dbReference>
<comment type="similarity">
    <text evidence="1">Belongs to the enoyl-CoA hydratase/isomerase family.</text>
</comment>
<dbReference type="Gene3D" id="1.10.12.10">
    <property type="entry name" value="Lyase 2-enoyl-coa Hydratase, Chain A, domain 2"/>
    <property type="match status" value="1"/>
</dbReference>
<evidence type="ECO:0000313" key="3">
    <source>
        <dbReference type="EMBL" id="MXP23480.1"/>
    </source>
</evidence>
<gene>
    <name evidence="3" type="ORF">GIY30_19250</name>
</gene>
<dbReference type="Gene3D" id="3.90.226.10">
    <property type="entry name" value="2-enoyl-CoA Hydratase, Chain A, domain 1"/>
    <property type="match status" value="1"/>
</dbReference>
<dbReference type="PANTHER" id="PTHR11941">
    <property type="entry name" value="ENOYL-COA HYDRATASE-RELATED"/>
    <property type="match status" value="1"/>
</dbReference>
<dbReference type="AlphaFoldDB" id="A0A6L7GUA1"/>
<keyword evidence="4" id="KW-1185">Reference proteome</keyword>
<comment type="caution">
    <text evidence="3">The sequence shown here is derived from an EMBL/GenBank/DDBJ whole genome shotgun (WGS) entry which is preliminary data.</text>
</comment>
<accession>A0A6L7GUA1</accession>
<reference evidence="3 4" key="1">
    <citation type="submission" date="2019-11" db="EMBL/GenBank/DDBJ databases">
        <title>Gordonia sp. nov., a novel actinobacterium isolated from mangrove soil in Hainan.</title>
        <authorList>
            <person name="Huang X."/>
            <person name="Xie Y."/>
            <person name="Chu X."/>
            <person name="Xiao K."/>
        </authorList>
    </citation>
    <scope>NUCLEOTIDE SEQUENCE [LARGE SCALE GENOMIC DNA]</scope>
    <source>
        <strain evidence="3 4">HNM0687</strain>
    </source>
</reference>
<dbReference type="GO" id="GO:0016829">
    <property type="term" value="F:lyase activity"/>
    <property type="evidence" value="ECO:0007669"/>
    <property type="project" value="UniProtKB-KW"/>
</dbReference>
<sequence>MSELRSQDVAVENDAPVLYEVDDHGVAILTLHRPERRNMWTADMEDAFYAALDRATDDDRVRVIVVTGHGTSFCPGLDPAVLDNVRAGSAYTTNRRPQTYATSVPKFIIGAINGACAGIGLVQALCFDYRFATAKAKFTTAFSKRGLPAEDASAWLLTRLVGPAHAMDLMISGRVFTGDEAFELGVVQRISEPESVLDDAVAYARSVAASVSPVSISMIKSQVWRDSEQTMEQARVRAQYLLTLAKAQPDFQEGVRALVEQRPPQFNPYRPLNI</sequence>
<name>A0A6L7GUA1_9ACTN</name>
<dbReference type="InterPro" id="IPR014748">
    <property type="entry name" value="Enoyl-CoA_hydra_C"/>
</dbReference>
<keyword evidence="2" id="KW-0456">Lyase</keyword>
<dbReference type="EMBL" id="WMBR01000005">
    <property type="protein sequence ID" value="MXP23480.1"/>
    <property type="molecule type" value="Genomic_DNA"/>
</dbReference>
<dbReference type="Pfam" id="PF00378">
    <property type="entry name" value="ECH_1"/>
    <property type="match status" value="1"/>
</dbReference>
<dbReference type="InterPro" id="IPR001753">
    <property type="entry name" value="Enoyl-CoA_hydra/iso"/>
</dbReference>
<dbReference type="SUPFAM" id="SSF52096">
    <property type="entry name" value="ClpP/crotonase"/>
    <property type="match status" value="1"/>
</dbReference>
<dbReference type="PANTHER" id="PTHR11941:SF133">
    <property type="entry name" value="1,2-EPOXYPHENYLACETYL-COA ISOMERASE"/>
    <property type="match status" value="1"/>
</dbReference>
<dbReference type="CDD" id="cd06558">
    <property type="entry name" value="crotonase-like"/>
    <property type="match status" value="1"/>
</dbReference>
<organism evidence="3 4">
    <name type="scientific">Gordonia mangrovi</name>
    <dbReference type="NCBI Taxonomy" id="2665643"/>
    <lineage>
        <taxon>Bacteria</taxon>
        <taxon>Bacillati</taxon>
        <taxon>Actinomycetota</taxon>
        <taxon>Actinomycetes</taxon>
        <taxon>Mycobacteriales</taxon>
        <taxon>Gordoniaceae</taxon>
        <taxon>Gordonia</taxon>
    </lineage>
</organism>
<dbReference type="GO" id="GO:0006635">
    <property type="term" value="P:fatty acid beta-oxidation"/>
    <property type="evidence" value="ECO:0007669"/>
    <property type="project" value="TreeGrafter"/>
</dbReference>
<evidence type="ECO:0000256" key="1">
    <source>
        <dbReference type="ARBA" id="ARBA00005254"/>
    </source>
</evidence>
<proteinExistence type="inferred from homology"/>
<evidence type="ECO:0000313" key="4">
    <source>
        <dbReference type="Proteomes" id="UP000475545"/>
    </source>
</evidence>
<protein>
    <submittedName>
        <fullName evidence="3">Enoyl-CoA hydratase</fullName>
    </submittedName>
</protein>
<dbReference type="InterPro" id="IPR029045">
    <property type="entry name" value="ClpP/crotonase-like_dom_sf"/>
</dbReference>
<evidence type="ECO:0000256" key="2">
    <source>
        <dbReference type="ARBA" id="ARBA00023239"/>
    </source>
</evidence>